<dbReference type="AlphaFoldDB" id="A0A7K0KC95"/>
<dbReference type="RefSeq" id="WP_154533130.1">
    <property type="nucleotide sequence ID" value="NZ_VUNG01000003.1"/>
</dbReference>
<reference evidence="1 2" key="1">
    <citation type="submission" date="2019-08" db="EMBL/GenBank/DDBJ databases">
        <title>In-depth cultivation of the pig gut microbiome towards novel bacterial diversity and tailored functional studies.</title>
        <authorList>
            <person name="Wylensek D."/>
            <person name="Hitch T.C.A."/>
            <person name="Clavel T."/>
        </authorList>
    </citation>
    <scope>NUCLEOTIDE SEQUENCE [LARGE SCALE GENOMIC DNA]</scope>
    <source>
        <strain evidence="1 2">LKV-178-WT-2A</strain>
    </source>
</reference>
<sequence>METINSYRLTSLEEPTDDMLHQIMSEAAEDARRKGDAAHKRYFDLIRKDIIAQSQFGQKNNL</sequence>
<keyword evidence="2" id="KW-1185">Reference proteome</keyword>
<proteinExistence type="predicted"/>
<evidence type="ECO:0000313" key="2">
    <source>
        <dbReference type="Proteomes" id="UP000438914"/>
    </source>
</evidence>
<dbReference type="Proteomes" id="UP000438914">
    <property type="component" value="Unassembled WGS sequence"/>
</dbReference>
<dbReference type="EMBL" id="VUNG01000003">
    <property type="protein sequence ID" value="MST83553.1"/>
    <property type="molecule type" value="Genomic_DNA"/>
</dbReference>
<organism evidence="1 2">
    <name type="scientific">Hallella mizrahii</name>
    <dbReference type="NCBI Taxonomy" id="2606637"/>
    <lineage>
        <taxon>Bacteria</taxon>
        <taxon>Pseudomonadati</taxon>
        <taxon>Bacteroidota</taxon>
        <taxon>Bacteroidia</taxon>
        <taxon>Bacteroidales</taxon>
        <taxon>Prevotellaceae</taxon>
        <taxon>Hallella</taxon>
    </lineage>
</organism>
<protein>
    <submittedName>
        <fullName evidence="1">Uncharacterized protein</fullName>
    </submittedName>
</protein>
<name>A0A7K0KC95_9BACT</name>
<accession>A0A7K0KC95</accession>
<comment type="caution">
    <text evidence="1">The sequence shown here is derived from an EMBL/GenBank/DDBJ whole genome shotgun (WGS) entry which is preliminary data.</text>
</comment>
<evidence type="ECO:0000313" key="1">
    <source>
        <dbReference type="EMBL" id="MST83553.1"/>
    </source>
</evidence>
<gene>
    <name evidence="1" type="ORF">FYJ73_02440</name>
</gene>